<dbReference type="SMART" id="SM00066">
    <property type="entry name" value="GAL4"/>
    <property type="match status" value="1"/>
</dbReference>
<keyword evidence="1" id="KW-0539">Nucleus</keyword>
<dbReference type="InterPro" id="IPR036864">
    <property type="entry name" value="Zn2-C6_fun-type_DNA-bd_sf"/>
</dbReference>
<dbReference type="GO" id="GO:0008270">
    <property type="term" value="F:zinc ion binding"/>
    <property type="evidence" value="ECO:0007669"/>
    <property type="project" value="InterPro"/>
</dbReference>
<feature type="domain" description="Zn(2)-C6 fungal-type" evidence="3">
    <location>
        <begin position="15"/>
        <end position="42"/>
    </location>
</feature>
<evidence type="ECO:0000256" key="2">
    <source>
        <dbReference type="SAM" id="MobiDB-lite"/>
    </source>
</evidence>
<gene>
    <name evidence="4" type="primary">FCR1</name>
    <name evidence="4" type="ORF">OHK93_004788</name>
</gene>
<dbReference type="PROSITE" id="PS00463">
    <property type="entry name" value="ZN2_CY6_FUNGAL_1"/>
    <property type="match status" value="1"/>
</dbReference>
<name>A0AA43TZ16_9LECA</name>
<sequence length="398" mass="42684">MPVSIPQIQDKKHRVCSHCRFKKVKCDGGSPCSTCLKENVVCFVWVHLEDQRATTIRQGCINGYIMQGCMLHQAIVDIIQKGVIPDVPAEALTSPHKLLSAMGVIDKKENATWKHNLEEPWAQLALNAATTHPQEKTPHAPRGPNNAGPNKADKENAAARKQRKQGVRRQQQPTCPDTPAPGFSMAAQPTDWYNAAAVAPAQQQLGYNQPFIGQAYGHAVESTFNSGAPSAAFPPAPGFFAGFPYNSQANPILLDSPPFPALNTAQGHGALPAYAAPQPAQWQQQQQWQQYQQPQQAAATPAPVPTPAATMPAATAVPAAPASPVPDFVDLFPDLPSGSDSVDLDDLFLDGKTINQVLGTDEEAAVPAGEAQFTSPGEGVDQADFEMGMDLIDWNAEH</sequence>
<dbReference type="EMBL" id="JAPUFD010000022">
    <property type="protein sequence ID" value="MDI1493004.1"/>
    <property type="molecule type" value="Genomic_DNA"/>
</dbReference>
<dbReference type="PROSITE" id="PS50048">
    <property type="entry name" value="ZN2_CY6_FUNGAL_2"/>
    <property type="match status" value="1"/>
</dbReference>
<dbReference type="Proteomes" id="UP001161017">
    <property type="component" value="Unassembled WGS sequence"/>
</dbReference>
<dbReference type="GO" id="GO:0000981">
    <property type="term" value="F:DNA-binding transcription factor activity, RNA polymerase II-specific"/>
    <property type="evidence" value="ECO:0007669"/>
    <property type="project" value="InterPro"/>
</dbReference>
<evidence type="ECO:0000313" key="4">
    <source>
        <dbReference type="EMBL" id="MDI1493004.1"/>
    </source>
</evidence>
<comment type="caution">
    <text evidence="4">The sequence shown here is derived from an EMBL/GenBank/DDBJ whole genome shotgun (WGS) entry which is preliminary data.</text>
</comment>
<feature type="region of interest" description="Disordered" evidence="2">
    <location>
        <begin position="131"/>
        <end position="187"/>
    </location>
</feature>
<dbReference type="Pfam" id="PF00172">
    <property type="entry name" value="Zn_clus"/>
    <property type="match status" value="1"/>
</dbReference>
<evidence type="ECO:0000259" key="3">
    <source>
        <dbReference type="PROSITE" id="PS50048"/>
    </source>
</evidence>
<dbReference type="CDD" id="cd00067">
    <property type="entry name" value="GAL4"/>
    <property type="match status" value="1"/>
</dbReference>
<dbReference type="AlphaFoldDB" id="A0AA43TZ16"/>
<evidence type="ECO:0000313" key="5">
    <source>
        <dbReference type="Proteomes" id="UP001161017"/>
    </source>
</evidence>
<dbReference type="Gene3D" id="4.10.240.10">
    <property type="entry name" value="Zn(2)-C6 fungal-type DNA-binding domain"/>
    <property type="match status" value="1"/>
</dbReference>
<dbReference type="SUPFAM" id="SSF57701">
    <property type="entry name" value="Zn2/Cys6 DNA-binding domain"/>
    <property type="match status" value="1"/>
</dbReference>
<protein>
    <submittedName>
        <fullName evidence="4">Fluconazole resistance protein 1</fullName>
    </submittedName>
</protein>
<reference evidence="4" key="1">
    <citation type="journal article" date="2023" name="Genome Biol. Evol.">
        <title>First Whole Genome Sequence and Flow Cytometry Genome Size Data for the Lichen-Forming Fungus Ramalina farinacea (Ascomycota).</title>
        <authorList>
            <person name="Llewellyn T."/>
            <person name="Mian S."/>
            <person name="Hill R."/>
            <person name="Leitch I.J."/>
            <person name="Gaya E."/>
        </authorList>
    </citation>
    <scope>NUCLEOTIDE SEQUENCE</scope>
    <source>
        <strain evidence="4">LIQ254RAFAR</strain>
    </source>
</reference>
<accession>A0AA43TZ16</accession>
<feature type="region of interest" description="Disordered" evidence="2">
    <location>
        <begin position="276"/>
        <end position="311"/>
    </location>
</feature>
<proteinExistence type="predicted"/>
<dbReference type="InterPro" id="IPR001138">
    <property type="entry name" value="Zn2Cys6_DnaBD"/>
</dbReference>
<organism evidence="4 5">
    <name type="scientific">Ramalina farinacea</name>
    <dbReference type="NCBI Taxonomy" id="258253"/>
    <lineage>
        <taxon>Eukaryota</taxon>
        <taxon>Fungi</taxon>
        <taxon>Dikarya</taxon>
        <taxon>Ascomycota</taxon>
        <taxon>Pezizomycotina</taxon>
        <taxon>Lecanoromycetes</taxon>
        <taxon>OSLEUM clade</taxon>
        <taxon>Lecanoromycetidae</taxon>
        <taxon>Lecanorales</taxon>
        <taxon>Lecanorineae</taxon>
        <taxon>Ramalinaceae</taxon>
        <taxon>Ramalina</taxon>
    </lineage>
</organism>
<evidence type="ECO:0000256" key="1">
    <source>
        <dbReference type="ARBA" id="ARBA00023242"/>
    </source>
</evidence>
<keyword evidence="5" id="KW-1185">Reference proteome</keyword>